<dbReference type="Pfam" id="PF02469">
    <property type="entry name" value="Fasciclin"/>
    <property type="match status" value="2"/>
</dbReference>
<evidence type="ECO:0000313" key="2">
    <source>
        <dbReference type="EMBL" id="PEN15301.1"/>
    </source>
</evidence>
<dbReference type="OrthoDB" id="9800666at2"/>
<name>A0A2A8D345_9BACT</name>
<gene>
    <name evidence="2" type="ORF">CRI94_03210</name>
</gene>
<dbReference type="AlphaFoldDB" id="A0A2A8D345"/>
<sequence>MSHHSRRWGSVFAALILTLLLGACDTSDVSSIPNESVRSLMRSLQEMSTFSAIVEADSSLANRLDEDGSFTVLLPRDAAFEGIQRDTVVGDIGIRDLVSQHHIIEGMALYAGDITDGLTVTTMDGASIAFSTSDGLTVDGARIVTSDITASNGVIHVLDEAMLGRLNAMQRVVIQEDLLVLENAVDLAGPEIVGPLQGSGGSITLFAPTNDAFVANVDSSDDGSISEDELGLLDLNRVLATHIVSGTYPTSQIPTSPTELQTLSGDAIEAVRDPDTGEVTITLSDGTIASIERADITVQNGVVHTVDSLLVPRSR</sequence>
<evidence type="ECO:0000259" key="1">
    <source>
        <dbReference type="PROSITE" id="PS50213"/>
    </source>
</evidence>
<dbReference type="PANTHER" id="PTHR10900:SF77">
    <property type="entry name" value="FI19380P1"/>
    <property type="match status" value="1"/>
</dbReference>
<dbReference type="InterPro" id="IPR000782">
    <property type="entry name" value="FAS1_domain"/>
</dbReference>
<dbReference type="InterPro" id="IPR050904">
    <property type="entry name" value="Adhesion/Biosynth-related"/>
</dbReference>
<reference evidence="2 3" key="1">
    <citation type="submission" date="2017-10" db="EMBL/GenBank/DDBJ databases">
        <title>Draft genome of Longibacter Salinarum.</title>
        <authorList>
            <person name="Goh K.M."/>
            <person name="Shamsir M.S."/>
            <person name="Lim S.W."/>
        </authorList>
    </citation>
    <scope>NUCLEOTIDE SEQUENCE [LARGE SCALE GENOMIC DNA]</scope>
    <source>
        <strain evidence="2 3">KCTC 52045</strain>
    </source>
</reference>
<dbReference type="Proteomes" id="UP000220102">
    <property type="component" value="Unassembled WGS sequence"/>
</dbReference>
<proteinExistence type="predicted"/>
<dbReference type="EMBL" id="PDEQ01000001">
    <property type="protein sequence ID" value="PEN15301.1"/>
    <property type="molecule type" value="Genomic_DNA"/>
</dbReference>
<dbReference type="Gene3D" id="2.30.180.10">
    <property type="entry name" value="FAS1 domain"/>
    <property type="match status" value="2"/>
</dbReference>
<dbReference type="InterPro" id="IPR036378">
    <property type="entry name" value="FAS1_dom_sf"/>
</dbReference>
<comment type="caution">
    <text evidence="2">The sequence shown here is derived from an EMBL/GenBank/DDBJ whole genome shotgun (WGS) entry which is preliminary data.</text>
</comment>
<accession>A0A2A8D345</accession>
<dbReference type="RefSeq" id="WP_098074200.1">
    <property type="nucleotide sequence ID" value="NZ_PDEQ01000001.1"/>
</dbReference>
<dbReference type="PROSITE" id="PS50213">
    <property type="entry name" value="FAS1"/>
    <property type="match status" value="2"/>
</dbReference>
<feature type="domain" description="FAS1" evidence="1">
    <location>
        <begin position="34"/>
        <end position="162"/>
    </location>
</feature>
<evidence type="ECO:0000313" key="3">
    <source>
        <dbReference type="Proteomes" id="UP000220102"/>
    </source>
</evidence>
<dbReference type="SMART" id="SM00554">
    <property type="entry name" value="FAS1"/>
    <property type="match status" value="2"/>
</dbReference>
<dbReference type="GO" id="GO:0005615">
    <property type="term" value="C:extracellular space"/>
    <property type="evidence" value="ECO:0007669"/>
    <property type="project" value="TreeGrafter"/>
</dbReference>
<protein>
    <recommendedName>
        <fullName evidence="1">FAS1 domain-containing protein</fullName>
    </recommendedName>
</protein>
<feature type="domain" description="FAS1" evidence="1">
    <location>
        <begin position="165"/>
        <end position="310"/>
    </location>
</feature>
<dbReference type="SUPFAM" id="SSF82153">
    <property type="entry name" value="FAS1 domain"/>
    <property type="match status" value="2"/>
</dbReference>
<dbReference type="PANTHER" id="PTHR10900">
    <property type="entry name" value="PERIOSTIN-RELATED"/>
    <property type="match status" value="1"/>
</dbReference>
<keyword evidence="3" id="KW-1185">Reference proteome</keyword>
<dbReference type="PROSITE" id="PS51257">
    <property type="entry name" value="PROKAR_LIPOPROTEIN"/>
    <property type="match status" value="1"/>
</dbReference>
<organism evidence="2 3">
    <name type="scientific">Longibacter salinarum</name>
    <dbReference type="NCBI Taxonomy" id="1850348"/>
    <lineage>
        <taxon>Bacteria</taxon>
        <taxon>Pseudomonadati</taxon>
        <taxon>Rhodothermota</taxon>
        <taxon>Rhodothermia</taxon>
        <taxon>Rhodothermales</taxon>
        <taxon>Salisaetaceae</taxon>
        <taxon>Longibacter</taxon>
    </lineage>
</organism>